<dbReference type="EMBL" id="PFAJ01000006">
    <property type="protein sequence ID" value="PIR97617.1"/>
    <property type="molecule type" value="Genomic_DNA"/>
</dbReference>
<keyword evidence="1" id="KW-1133">Transmembrane helix</keyword>
<evidence type="ECO:0000256" key="1">
    <source>
        <dbReference type="SAM" id="Phobius"/>
    </source>
</evidence>
<proteinExistence type="predicted"/>
<dbReference type="AlphaFoldDB" id="A0A2H0VET3"/>
<evidence type="ECO:0000313" key="2">
    <source>
        <dbReference type="EMBL" id="PIR97617.1"/>
    </source>
</evidence>
<feature type="transmembrane region" description="Helical" evidence="1">
    <location>
        <begin position="35"/>
        <end position="56"/>
    </location>
</feature>
<evidence type="ECO:0000313" key="3">
    <source>
        <dbReference type="Proteomes" id="UP000230557"/>
    </source>
</evidence>
<gene>
    <name evidence="2" type="ORF">COT91_00495</name>
</gene>
<dbReference type="PROSITE" id="PS00409">
    <property type="entry name" value="PROKAR_NTER_METHYL"/>
    <property type="match status" value="1"/>
</dbReference>
<comment type="caution">
    <text evidence="2">The sequence shown here is derived from an EMBL/GenBank/DDBJ whole genome shotgun (WGS) entry which is preliminary data.</text>
</comment>
<dbReference type="InterPro" id="IPR012902">
    <property type="entry name" value="N_methyl_site"/>
</dbReference>
<keyword evidence="1" id="KW-0472">Membrane</keyword>
<protein>
    <recommendedName>
        <fullName evidence="4">Type II secretion system protein</fullName>
    </recommendedName>
</protein>
<evidence type="ECO:0008006" key="4">
    <source>
        <dbReference type="Google" id="ProtNLM"/>
    </source>
</evidence>
<dbReference type="Pfam" id="PF07963">
    <property type="entry name" value="N_methyl"/>
    <property type="match status" value="1"/>
</dbReference>
<name>A0A2H0VET3_9BACT</name>
<accession>A0A2H0VET3</accession>
<dbReference type="Proteomes" id="UP000230557">
    <property type="component" value="Unassembled WGS sequence"/>
</dbReference>
<keyword evidence="1" id="KW-0812">Transmembrane</keyword>
<dbReference type="NCBIfam" id="TIGR02532">
    <property type="entry name" value="IV_pilin_GFxxxE"/>
    <property type="match status" value="1"/>
</dbReference>
<sequence>MKNWRKKINKRFTLTPNKFGETSRKQRGFTLVESLVSVAIFSLAMTAIIGSFLAVLRINEKSRAIRVVEQNARFITEYLTREVRNGSIDYGSYVAYGISQPEDELHLINSAGEMITISLSDGVLQLSKVGVGSSELSNSDIIVSDVDFYIYPLSLPFCPDPCPNDQPRVTFVMTLTSNTNVRPTDQTTIKLQGTVSSRQYSN</sequence>
<organism evidence="2 3">
    <name type="scientific">Candidatus Doudnabacteria bacterium CG10_big_fil_rev_8_21_14_0_10_41_10</name>
    <dbReference type="NCBI Taxonomy" id="1974551"/>
    <lineage>
        <taxon>Bacteria</taxon>
        <taxon>Candidatus Doudnaibacteriota</taxon>
    </lineage>
</organism>
<reference evidence="3" key="1">
    <citation type="submission" date="2017-09" db="EMBL/GenBank/DDBJ databases">
        <title>Depth-based differentiation of microbial function through sediment-hosted aquifers and enrichment of novel symbionts in the deep terrestrial subsurface.</title>
        <authorList>
            <person name="Probst A.J."/>
            <person name="Ladd B."/>
            <person name="Jarett J.K."/>
            <person name="Geller-Mcgrath D.E."/>
            <person name="Sieber C.M.K."/>
            <person name="Emerson J.B."/>
            <person name="Anantharaman K."/>
            <person name="Thomas B.C."/>
            <person name="Malmstrom R."/>
            <person name="Stieglmeier M."/>
            <person name="Klingl A."/>
            <person name="Woyke T."/>
            <person name="Ryan C.M."/>
            <person name="Banfield J.F."/>
        </authorList>
    </citation>
    <scope>NUCLEOTIDE SEQUENCE [LARGE SCALE GENOMIC DNA]</scope>
</reference>